<dbReference type="eggNOG" id="COG0775">
    <property type="taxonomic scope" value="Bacteria"/>
</dbReference>
<protein>
    <recommendedName>
        <fullName evidence="1">SEFIR domain-containing protein</fullName>
    </recommendedName>
</protein>
<feature type="domain" description="SEFIR" evidence="1">
    <location>
        <begin position="4"/>
        <end position="140"/>
    </location>
</feature>
<proteinExistence type="predicted"/>
<evidence type="ECO:0000313" key="2">
    <source>
        <dbReference type="EMBL" id="EHE96339.1"/>
    </source>
</evidence>
<dbReference type="SUPFAM" id="SSF52200">
    <property type="entry name" value="Toll/Interleukin receptor TIR domain"/>
    <property type="match status" value="1"/>
</dbReference>
<evidence type="ECO:0000259" key="1">
    <source>
        <dbReference type="PROSITE" id="PS51534"/>
    </source>
</evidence>
<dbReference type="EMBL" id="ADLJ01000044">
    <property type="protein sequence ID" value="EHE96339.1"/>
    <property type="molecule type" value="Genomic_DNA"/>
</dbReference>
<organism evidence="2 3">
    <name type="scientific">[Clostridium] citroniae WAL-17108</name>
    <dbReference type="NCBI Taxonomy" id="742733"/>
    <lineage>
        <taxon>Bacteria</taxon>
        <taxon>Bacillati</taxon>
        <taxon>Bacillota</taxon>
        <taxon>Clostridia</taxon>
        <taxon>Lachnospirales</taxon>
        <taxon>Lachnospiraceae</taxon>
        <taxon>Enterocloster</taxon>
    </lineage>
</organism>
<accession>G5HQL3</accession>
<comment type="caution">
    <text evidence="2">The sequence shown here is derived from an EMBL/GenBank/DDBJ whole genome shotgun (WGS) entry which is preliminary data.</text>
</comment>
<dbReference type="InterPro" id="IPR013568">
    <property type="entry name" value="SEFIR_dom"/>
</dbReference>
<dbReference type="PATRIC" id="fig|742733.3.peg.5021"/>
<gene>
    <name evidence="2" type="ORF">HMPREF9469_04875</name>
</gene>
<dbReference type="AlphaFoldDB" id="G5HQL3"/>
<dbReference type="HOGENOM" id="CLU_574697_0_0_9"/>
<dbReference type="InterPro" id="IPR035897">
    <property type="entry name" value="Toll_tir_struct_dom_sf"/>
</dbReference>
<sequence length="470" mass="56005">MEKTPKVFISYSWTNEEHINRVVLLAERLVSHGVDVILDRWDLREGQDKYAFMEQCVTDANVDRVLLICDKMYAEKADGRKGGVGDETAIISSEVYGKTNQEKFLPVIFQKNSDGLPYMPAYIKRLLYFDLSDDNTFESEYEKLLRRIYDKPLLSKPELGKMPSWLNETVRDNLYPLKDIIKQLYATEGRTKLCHLVSDYVDKYLELVLKYKLDECVDPQMILLKIEEMKPLRDMYVDFIICIIIKEIDISEVITELWERYYNEVIMYDHYSDTEYFYFHLWEIILCTISILYHYKKYKIIYELVANTYFLNINCVSKQTNTQPITCFNYYFEQLEEYNRLNNDPKWISFPGELISKREYRPLITKESISYADILLHQLTSDLNNDIYGYHNIWHSYCYMYNKTAFSEFQKFKSKRHCNKLKELYGVNSYKEMIDIIKSSQTIQQQERYSSRSCPIITNIVPIEQIASLN</sequence>
<evidence type="ECO:0000313" key="3">
    <source>
        <dbReference type="Proteomes" id="UP000003763"/>
    </source>
</evidence>
<reference evidence="2 3" key="1">
    <citation type="submission" date="2011-08" db="EMBL/GenBank/DDBJ databases">
        <title>The Genome Sequence of Clostridium citroniae WAL-17108.</title>
        <authorList>
            <consortium name="The Broad Institute Genome Sequencing Platform"/>
            <person name="Earl A."/>
            <person name="Ward D."/>
            <person name="Feldgarden M."/>
            <person name="Gevers D."/>
            <person name="Finegold S.M."/>
            <person name="Summanen P.H."/>
            <person name="Molitoris D.R."/>
            <person name="Vaisanen M.L."/>
            <person name="Daigneault M."/>
            <person name="Allen-Vercoe E."/>
            <person name="Young S.K."/>
            <person name="Zeng Q."/>
            <person name="Gargeya S."/>
            <person name="Fitzgerald M."/>
            <person name="Haas B."/>
            <person name="Abouelleil A."/>
            <person name="Alvarado L."/>
            <person name="Arachchi H.M."/>
            <person name="Berlin A."/>
            <person name="Brown A."/>
            <person name="Chapman S.B."/>
            <person name="Chen Z."/>
            <person name="Dunbar C."/>
            <person name="Freedman E."/>
            <person name="Gearin G."/>
            <person name="Gellesch M."/>
            <person name="Goldberg J."/>
            <person name="Griggs A."/>
            <person name="Gujja S."/>
            <person name="Heiman D."/>
            <person name="Howarth C."/>
            <person name="Larson L."/>
            <person name="Lui A."/>
            <person name="MacDonald P.J.P."/>
            <person name="Montmayeur A."/>
            <person name="Murphy C."/>
            <person name="Neiman D."/>
            <person name="Pearson M."/>
            <person name="Priest M."/>
            <person name="Roberts A."/>
            <person name="Saif S."/>
            <person name="Shea T."/>
            <person name="Shenoy N."/>
            <person name="Sisk P."/>
            <person name="Stolte C."/>
            <person name="Sykes S."/>
            <person name="Wortman J."/>
            <person name="Nusbaum C."/>
            <person name="Birren B."/>
        </authorList>
    </citation>
    <scope>NUCLEOTIDE SEQUENCE [LARGE SCALE GENOMIC DNA]</scope>
    <source>
        <strain evidence="2 3">WAL-17108</strain>
    </source>
</reference>
<dbReference type="PROSITE" id="PS51534">
    <property type="entry name" value="SEFIR"/>
    <property type="match status" value="1"/>
</dbReference>
<name>G5HQL3_9FIRM</name>
<dbReference type="Pfam" id="PF08357">
    <property type="entry name" value="SEFIR"/>
    <property type="match status" value="1"/>
</dbReference>
<dbReference type="Gene3D" id="3.40.50.10140">
    <property type="entry name" value="Toll/interleukin-1 receptor homology (TIR) domain"/>
    <property type="match status" value="1"/>
</dbReference>
<dbReference type="Proteomes" id="UP000003763">
    <property type="component" value="Unassembled WGS sequence"/>
</dbReference>